<dbReference type="AlphaFoldDB" id="A0AAD7MRM1"/>
<accession>A0AAD7MRM1</accession>
<evidence type="ECO:0000256" key="1">
    <source>
        <dbReference type="SAM" id="MobiDB-lite"/>
    </source>
</evidence>
<keyword evidence="3" id="KW-1185">Reference proteome</keyword>
<dbReference type="EMBL" id="JARJLG010000193">
    <property type="protein sequence ID" value="KAJ7730076.1"/>
    <property type="molecule type" value="Genomic_DNA"/>
</dbReference>
<proteinExistence type="predicted"/>
<feature type="region of interest" description="Disordered" evidence="1">
    <location>
        <begin position="79"/>
        <end position="106"/>
    </location>
</feature>
<organism evidence="2 3">
    <name type="scientific">Mycena maculata</name>
    <dbReference type="NCBI Taxonomy" id="230809"/>
    <lineage>
        <taxon>Eukaryota</taxon>
        <taxon>Fungi</taxon>
        <taxon>Dikarya</taxon>
        <taxon>Basidiomycota</taxon>
        <taxon>Agaricomycotina</taxon>
        <taxon>Agaricomycetes</taxon>
        <taxon>Agaricomycetidae</taxon>
        <taxon>Agaricales</taxon>
        <taxon>Marasmiineae</taxon>
        <taxon>Mycenaceae</taxon>
        <taxon>Mycena</taxon>
    </lineage>
</organism>
<feature type="region of interest" description="Disordered" evidence="1">
    <location>
        <begin position="124"/>
        <end position="149"/>
    </location>
</feature>
<evidence type="ECO:0000313" key="3">
    <source>
        <dbReference type="Proteomes" id="UP001215280"/>
    </source>
</evidence>
<name>A0AAD7MRM1_9AGAR</name>
<dbReference type="Proteomes" id="UP001215280">
    <property type="component" value="Unassembled WGS sequence"/>
</dbReference>
<feature type="region of interest" description="Disordered" evidence="1">
    <location>
        <begin position="180"/>
        <end position="212"/>
    </location>
</feature>
<feature type="compositionally biased region" description="Basic and acidic residues" evidence="1">
    <location>
        <begin position="187"/>
        <end position="203"/>
    </location>
</feature>
<sequence length="212" mass="23675">MNHQPSSLGYWFELDFNLISVYPDHNFINHPFVLFLTSTKIPTVGESDVPLDLVICRAKRGKRDLRDLWTSTQVRSVRKKTGGSPVGCSRNTTARKGTGRGAEYSGGSWWKRTNSVGAQHKCNRLCGSGTHPGRDPSDRKRSGRRAWEPGLICDSAGDLEDARKGTKEAPDEVKGIWLRMQMNGGKNNKDKQDPEVPGRLRNEDEIEGRLSP</sequence>
<evidence type="ECO:0000313" key="2">
    <source>
        <dbReference type="EMBL" id="KAJ7730076.1"/>
    </source>
</evidence>
<reference evidence="2" key="1">
    <citation type="submission" date="2023-03" db="EMBL/GenBank/DDBJ databases">
        <title>Massive genome expansion in bonnet fungi (Mycena s.s.) driven by repeated elements and novel gene families across ecological guilds.</title>
        <authorList>
            <consortium name="Lawrence Berkeley National Laboratory"/>
            <person name="Harder C.B."/>
            <person name="Miyauchi S."/>
            <person name="Viragh M."/>
            <person name="Kuo A."/>
            <person name="Thoen E."/>
            <person name="Andreopoulos B."/>
            <person name="Lu D."/>
            <person name="Skrede I."/>
            <person name="Drula E."/>
            <person name="Henrissat B."/>
            <person name="Morin E."/>
            <person name="Kohler A."/>
            <person name="Barry K."/>
            <person name="LaButti K."/>
            <person name="Morin E."/>
            <person name="Salamov A."/>
            <person name="Lipzen A."/>
            <person name="Mereny Z."/>
            <person name="Hegedus B."/>
            <person name="Baldrian P."/>
            <person name="Stursova M."/>
            <person name="Weitz H."/>
            <person name="Taylor A."/>
            <person name="Grigoriev I.V."/>
            <person name="Nagy L.G."/>
            <person name="Martin F."/>
            <person name="Kauserud H."/>
        </authorList>
    </citation>
    <scope>NUCLEOTIDE SEQUENCE</scope>
    <source>
        <strain evidence="2">CBHHK188m</strain>
    </source>
</reference>
<gene>
    <name evidence="2" type="ORF">DFH07DRAFT_945475</name>
</gene>
<comment type="caution">
    <text evidence="2">The sequence shown here is derived from an EMBL/GenBank/DDBJ whole genome shotgun (WGS) entry which is preliminary data.</text>
</comment>
<protein>
    <submittedName>
        <fullName evidence="2">Uncharacterized protein</fullName>
    </submittedName>
</protein>